<dbReference type="GO" id="GO:0006270">
    <property type="term" value="P:DNA replication initiation"/>
    <property type="evidence" value="ECO:0007669"/>
    <property type="project" value="TreeGrafter"/>
</dbReference>
<dbReference type="InterPro" id="IPR011501">
    <property type="entry name" value="Noc3_N"/>
</dbReference>
<feature type="compositionally biased region" description="Acidic residues" evidence="1">
    <location>
        <begin position="336"/>
        <end position="351"/>
    </location>
</feature>
<evidence type="ECO:0000259" key="2">
    <source>
        <dbReference type="Pfam" id="PF07540"/>
    </source>
</evidence>
<keyword evidence="4" id="KW-1185">Reference proteome</keyword>
<name>A0AAD5E0C1_9CHLO</name>
<protein>
    <recommendedName>
        <fullName evidence="2">Nucleolar complex-associated protein 3 N-terminal domain-containing protein</fullName>
    </recommendedName>
</protein>
<dbReference type="InterPro" id="IPR016903">
    <property type="entry name" value="Nucleolar_cplx-assoc_3"/>
</dbReference>
<organism evidence="3 4">
    <name type="scientific">Chlorella ohadii</name>
    <dbReference type="NCBI Taxonomy" id="2649997"/>
    <lineage>
        <taxon>Eukaryota</taxon>
        <taxon>Viridiplantae</taxon>
        <taxon>Chlorophyta</taxon>
        <taxon>core chlorophytes</taxon>
        <taxon>Trebouxiophyceae</taxon>
        <taxon>Chlorellales</taxon>
        <taxon>Chlorellaceae</taxon>
        <taxon>Chlorella clade</taxon>
        <taxon>Chlorella</taxon>
    </lineage>
</organism>
<feature type="region of interest" description="Disordered" evidence="1">
    <location>
        <begin position="336"/>
        <end position="366"/>
    </location>
</feature>
<accession>A0AAD5E0C1</accession>
<dbReference type="EMBL" id="JADXDR010000008">
    <property type="protein sequence ID" value="KAI7846143.1"/>
    <property type="molecule type" value="Genomic_DNA"/>
</dbReference>
<dbReference type="GO" id="GO:0005730">
    <property type="term" value="C:nucleolus"/>
    <property type="evidence" value="ECO:0007669"/>
    <property type="project" value="TreeGrafter"/>
</dbReference>
<feature type="compositionally biased region" description="Acidic residues" evidence="1">
    <location>
        <begin position="296"/>
        <end position="311"/>
    </location>
</feature>
<dbReference type="AlphaFoldDB" id="A0AAD5E0C1"/>
<feature type="compositionally biased region" description="Low complexity" evidence="1">
    <location>
        <begin position="599"/>
        <end position="608"/>
    </location>
</feature>
<feature type="compositionally biased region" description="Pro residues" evidence="1">
    <location>
        <begin position="439"/>
        <end position="451"/>
    </location>
</feature>
<feature type="domain" description="Nucleolar complex-associated protein 3 N-terminal" evidence="2">
    <location>
        <begin position="34"/>
        <end position="119"/>
    </location>
</feature>
<feature type="region of interest" description="Disordered" evidence="1">
    <location>
        <begin position="588"/>
        <end position="608"/>
    </location>
</feature>
<dbReference type="PANTHER" id="PTHR14428:SF5">
    <property type="entry name" value="NUCLEOLAR COMPLEX PROTEIN 3 HOMOLOG"/>
    <property type="match status" value="1"/>
</dbReference>
<evidence type="ECO:0000313" key="3">
    <source>
        <dbReference type="EMBL" id="KAI7846143.1"/>
    </source>
</evidence>
<dbReference type="GO" id="GO:0003682">
    <property type="term" value="F:chromatin binding"/>
    <property type="evidence" value="ECO:0007669"/>
    <property type="project" value="TreeGrafter"/>
</dbReference>
<feature type="compositionally biased region" description="Low complexity" evidence="1">
    <location>
        <begin position="402"/>
        <end position="429"/>
    </location>
</feature>
<dbReference type="PANTHER" id="PTHR14428">
    <property type="entry name" value="NUCLEOLAR COMPLEX PROTEIN 3"/>
    <property type="match status" value="1"/>
</dbReference>
<dbReference type="Pfam" id="PF07540">
    <property type="entry name" value="NOC3p"/>
    <property type="match status" value="1"/>
</dbReference>
<evidence type="ECO:0000256" key="1">
    <source>
        <dbReference type="SAM" id="MobiDB-lite"/>
    </source>
</evidence>
<feature type="region of interest" description="Disordered" evidence="1">
    <location>
        <begin position="402"/>
        <end position="524"/>
    </location>
</feature>
<reference evidence="3" key="1">
    <citation type="submission" date="2020-11" db="EMBL/GenBank/DDBJ databases">
        <title>Chlorella ohadii genome sequencing and assembly.</title>
        <authorList>
            <person name="Murik O."/>
            <person name="Treves H."/>
            <person name="Kedem I."/>
            <person name="Shotland Y."/>
            <person name="Kaplan A."/>
        </authorList>
    </citation>
    <scope>NUCLEOTIDE SEQUENCE</scope>
    <source>
        <strain evidence="3">1</strain>
    </source>
</reference>
<evidence type="ECO:0000313" key="4">
    <source>
        <dbReference type="Proteomes" id="UP001205105"/>
    </source>
</evidence>
<feature type="region of interest" description="Disordered" evidence="1">
    <location>
        <begin position="289"/>
        <end position="318"/>
    </location>
</feature>
<dbReference type="Proteomes" id="UP001205105">
    <property type="component" value="Unassembled WGS sequence"/>
</dbReference>
<comment type="caution">
    <text evidence="3">The sequence shown here is derived from an EMBL/GenBank/DDBJ whole genome shotgun (WGS) entry which is preliminary data.</text>
</comment>
<gene>
    <name evidence="3" type="ORF">COHA_000313</name>
</gene>
<proteinExistence type="predicted"/>
<sequence length="630" mass="67142">MPGSQPGPPAVQGGLKLLGADSGVMCRELRRQTAKQQLALAAQQAMQDPEKQLPKLTGLLEFVQDEDPQVCLAAMRTLLAVFKDLIPARRISPVMGETPDELSKDARALQAYEAALLDSCNAFLEALLRTLEAWDACHATTKQGFVAAECVAGLLDAAPHLNYRSDLLQALVVYLPVTIREYECIWQSAQAGSAALRTSSHGNGDAAIEAVQVQGGLRLIGADAVYLASSGTLVTRLDQLQDSVETSVSMLQAQGKTQPVGMDAFYLASNGKRVACLDHLPDGEEVFVSLPRSQDEGADSGEEGGGDEEDSSYGNNWWDKPWRDAPCFKRLEDDSDIESDAGSEEMPDLEDIPGVRPKAEQKGCECTSDPDHVVICNCLEAEPRQAPTVVASQQVVDAQAPAPGQLAAQQQASACQAQQQKPLQQAPPLEDASGDPQRDPPQVPPPQPTAPQVPIEIPIKQRGRWRDSGMGWAASAKKKSDQQHGGGSFPYKGGVKQQGCNGTGRDARPTSVKNKRKQAARENAAAVFEWAAKTQKPHTGAKKPPPKEPDIKLLAALRFKIALLAWVRLPSSTPPPCPIAILESIPKASARRKPESDTGSGAASSGGAFPSIADAQVCCRCLCLGGSHST</sequence>